<feature type="non-terminal residue" evidence="1">
    <location>
        <position position="1"/>
    </location>
</feature>
<protein>
    <recommendedName>
        <fullName evidence="2">PCI domain-containing protein</fullName>
    </recommendedName>
</protein>
<name>A0A5J4Q770_9ZZZZ</name>
<dbReference type="AlphaFoldDB" id="A0A5J4Q770"/>
<gene>
    <name evidence="1" type="ORF">EZS27_032815</name>
</gene>
<organism evidence="1">
    <name type="scientific">termite gut metagenome</name>
    <dbReference type="NCBI Taxonomy" id="433724"/>
    <lineage>
        <taxon>unclassified sequences</taxon>
        <taxon>metagenomes</taxon>
        <taxon>organismal metagenomes</taxon>
    </lineage>
</organism>
<sequence>EVILQTLCQQSLSPSEIARQIEETDREVLGDVLQYLIDEGELIMKEGMVSIADTASIPARRIQ</sequence>
<reference evidence="1" key="1">
    <citation type="submission" date="2019-03" db="EMBL/GenBank/DDBJ databases">
        <title>Single cell metagenomics reveals metabolic interactions within the superorganism composed of flagellate Streblomastix strix and complex community of Bacteroidetes bacteria on its surface.</title>
        <authorList>
            <person name="Treitli S.C."/>
            <person name="Kolisko M."/>
            <person name="Husnik F."/>
            <person name="Keeling P."/>
            <person name="Hampl V."/>
        </authorList>
    </citation>
    <scope>NUCLEOTIDE SEQUENCE</scope>
    <source>
        <strain evidence="1">STM</strain>
    </source>
</reference>
<accession>A0A5J4Q770</accession>
<evidence type="ECO:0008006" key="2">
    <source>
        <dbReference type="Google" id="ProtNLM"/>
    </source>
</evidence>
<comment type="caution">
    <text evidence="1">The sequence shown here is derived from an EMBL/GenBank/DDBJ whole genome shotgun (WGS) entry which is preliminary data.</text>
</comment>
<proteinExistence type="predicted"/>
<evidence type="ECO:0000313" key="1">
    <source>
        <dbReference type="EMBL" id="KAA6316959.1"/>
    </source>
</evidence>
<dbReference type="EMBL" id="SNRY01004691">
    <property type="protein sequence ID" value="KAA6316959.1"/>
    <property type="molecule type" value="Genomic_DNA"/>
</dbReference>